<evidence type="ECO:0000256" key="18">
    <source>
        <dbReference type="ARBA" id="ARBA00029335"/>
    </source>
</evidence>
<comment type="pathway">
    <text evidence="3">Carotenoid biosynthesis; beta-carotene biosynthesis.</text>
</comment>
<dbReference type="Proteomes" id="UP000249363">
    <property type="component" value="Unassembled WGS sequence"/>
</dbReference>
<dbReference type="Pfam" id="PF00494">
    <property type="entry name" value="SQS_PSY"/>
    <property type="match status" value="1"/>
</dbReference>
<dbReference type="AlphaFoldDB" id="A0A364LC54"/>
<keyword evidence="14 19" id="KW-0472">Membrane</keyword>
<gene>
    <name evidence="21" type="ORF">BHQ10_009384</name>
</gene>
<evidence type="ECO:0000313" key="21">
    <source>
        <dbReference type="EMBL" id="RAO73372.1"/>
    </source>
</evidence>
<dbReference type="InterPro" id="IPR044843">
    <property type="entry name" value="Trans_IPPS_bact-type"/>
</dbReference>
<evidence type="ECO:0000256" key="7">
    <source>
        <dbReference type="ARBA" id="ARBA00012242"/>
    </source>
</evidence>
<dbReference type="UniPathway" id="UPA00799">
    <property type="reaction ID" value="UER00773"/>
</dbReference>
<comment type="catalytic activity">
    <reaction evidence="17">
        <text>gamma-carotene = all-trans-beta-carotene</text>
        <dbReference type="Rhea" id="RHEA:32239"/>
        <dbReference type="ChEBI" id="CHEBI:17579"/>
        <dbReference type="ChEBI" id="CHEBI:27740"/>
        <dbReference type="EC" id="5.5.1.19"/>
    </reaction>
</comment>
<dbReference type="SFLD" id="SFLDG01018">
    <property type="entry name" value="Squalene/Phytoene_Synthase_Lik"/>
    <property type="match status" value="1"/>
</dbReference>
<dbReference type="SUPFAM" id="SSF48576">
    <property type="entry name" value="Terpenoid synthases"/>
    <property type="match status" value="1"/>
</dbReference>
<protein>
    <recommendedName>
        <fullName evidence="9">Bifunctional lycopene cyclase/phytoene synthase</fullName>
        <ecNumber evidence="8">2.5.1.32</ecNumber>
        <ecNumber evidence="7">5.5.1.19</ecNumber>
    </recommendedName>
</protein>
<evidence type="ECO:0000313" key="22">
    <source>
        <dbReference type="Proteomes" id="UP000249363"/>
    </source>
</evidence>
<dbReference type="EC" id="5.5.1.19" evidence="7"/>
<accession>A0A364LC54</accession>
<dbReference type="GO" id="GO:0016117">
    <property type="term" value="P:carotenoid biosynthetic process"/>
    <property type="evidence" value="ECO:0007669"/>
    <property type="project" value="UniProtKB-KW"/>
</dbReference>
<comment type="pathway">
    <text evidence="4">Carotenoid biosynthesis; phytoene biosynthesis; all-trans-phytoene from geranylgeranyl diphosphate: step 1/1.</text>
</comment>
<keyword evidence="13 19" id="KW-1133">Transmembrane helix</keyword>
<keyword evidence="10" id="KW-0808">Transferase</keyword>
<reference evidence="21 22" key="1">
    <citation type="journal article" date="2017" name="Biotechnol. Biofuels">
        <title>Differential beta-glucosidase expression as a function of carbon source availability in Talaromyces amestolkiae: a genomic and proteomic approach.</title>
        <authorList>
            <person name="de Eugenio L.I."/>
            <person name="Mendez-Liter J.A."/>
            <person name="Nieto-Dominguez M."/>
            <person name="Alonso L."/>
            <person name="Gil-Munoz J."/>
            <person name="Barriuso J."/>
            <person name="Prieto A."/>
            <person name="Martinez M.J."/>
        </authorList>
    </citation>
    <scope>NUCLEOTIDE SEQUENCE [LARGE SCALE GENOMIC DNA]</scope>
    <source>
        <strain evidence="21 22">CIB</strain>
    </source>
</reference>
<dbReference type="Gene3D" id="1.10.600.10">
    <property type="entry name" value="Farnesyl Diphosphate Synthase"/>
    <property type="match status" value="1"/>
</dbReference>
<dbReference type="EC" id="2.5.1.32" evidence="8"/>
<comment type="caution">
    <text evidence="21">The sequence shown here is derived from an EMBL/GenBank/DDBJ whole genome shotgun (WGS) entry which is preliminary data.</text>
</comment>
<evidence type="ECO:0000256" key="12">
    <source>
        <dbReference type="ARBA" id="ARBA00022746"/>
    </source>
</evidence>
<comment type="similarity">
    <text evidence="6">In the C-terminal section; belongs to the phytoene/squalene synthase family.</text>
</comment>
<feature type="transmembrane region" description="Helical" evidence="19">
    <location>
        <begin position="173"/>
        <end position="197"/>
    </location>
</feature>
<evidence type="ECO:0000256" key="1">
    <source>
        <dbReference type="ARBA" id="ARBA00001805"/>
    </source>
</evidence>
<comment type="subcellular location">
    <subcellularLocation>
        <location evidence="2">Membrane</location>
        <topology evidence="2">Multi-pass membrane protein</topology>
    </subcellularLocation>
</comment>
<name>A0A364LC54_TALAM</name>
<evidence type="ECO:0000259" key="20">
    <source>
        <dbReference type="Pfam" id="PF18916"/>
    </source>
</evidence>
<dbReference type="STRING" id="1196081.A0A364LC54"/>
<evidence type="ECO:0000256" key="3">
    <source>
        <dbReference type="ARBA" id="ARBA00005089"/>
    </source>
</evidence>
<evidence type="ECO:0000256" key="16">
    <source>
        <dbReference type="ARBA" id="ARBA00023268"/>
    </source>
</evidence>
<keyword evidence="12" id="KW-0125">Carotenoid biosynthesis</keyword>
<evidence type="ECO:0000256" key="9">
    <source>
        <dbReference type="ARBA" id="ARBA00018909"/>
    </source>
</evidence>
<dbReference type="SFLD" id="SFLDS00005">
    <property type="entry name" value="Isoprenoid_Synthase_Type_I"/>
    <property type="match status" value="1"/>
</dbReference>
<evidence type="ECO:0000256" key="10">
    <source>
        <dbReference type="ARBA" id="ARBA00022679"/>
    </source>
</evidence>
<evidence type="ECO:0000256" key="17">
    <source>
        <dbReference type="ARBA" id="ARBA00029313"/>
    </source>
</evidence>
<evidence type="ECO:0000256" key="19">
    <source>
        <dbReference type="SAM" id="Phobius"/>
    </source>
</evidence>
<dbReference type="UniPathway" id="UPA00802"/>
<keyword evidence="15" id="KW-0413">Isomerase</keyword>
<sequence length="599" mass="67399">MGYDYALVHLTWTIPPAVLMTAFYWPFFTQYDYYKIGFLVTVAMISATPWDSYLIRNSIWTYPEDAIVGPTVFKIPMEEIFFFFIQTYNTSLIYSILTKRLVLPCYLRTSATKISEAVGTIIISCGVIYGIAGFWAGGKHTYMSLILGWLCPLMLIPWILSARFIVALPRKEIITAVLLPTIYLWIVDGIALQRGTWVIESGTKLNLALGALDIEEAMFFLCTNLMIVIALGAVDHGIAIAEYQIAATPRSKRDFPSFSELFIIYLRERNGPFDQDFLRCVSDAVRTVAQKSQTMYTGSAMFRGQLRIDLILLYSFCRVMDDLVDDAPDAQTSRRAIRQCRIALHRQFTLTFPDNNPRLPPTKKGTAKSEAEAIKSIPPVLVTSTGLLPVSRLTIDPLLDLLDGFESDLAFTNDNATSPIKTESDLELYAYRVAGTVATSVLQLIISHYQPQMSHQDTDRIIKAGSIMGEALQYVNIARDIEEDASIGRVYIPGIWLKDEGLTHADILADPQGKSIENLRERMLRKADGCYRASFDAMNELPSDIQGPLKTVVNCYMLIGQVLRENRAQGKIVHGRLKVPISRRLRVAWSSMMEIDARQ</sequence>
<dbReference type="NCBIfam" id="TIGR03462">
    <property type="entry name" value="CarR_dom_SF"/>
    <property type="match status" value="2"/>
</dbReference>
<dbReference type="Pfam" id="PF18916">
    <property type="entry name" value="Lycopene_cyc"/>
    <property type="match status" value="2"/>
</dbReference>
<dbReference type="OrthoDB" id="6600518at2759"/>
<feature type="transmembrane region" description="Helical" evidence="19">
    <location>
        <begin position="80"/>
        <end position="97"/>
    </location>
</feature>
<feature type="transmembrane region" description="Helical" evidence="19">
    <location>
        <begin position="142"/>
        <end position="161"/>
    </location>
</feature>
<evidence type="ECO:0000256" key="15">
    <source>
        <dbReference type="ARBA" id="ARBA00023235"/>
    </source>
</evidence>
<dbReference type="EMBL" id="MIKG01000024">
    <property type="protein sequence ID" value="RAO73372.1"/>
    <property type="molecule type" value="Genomic_DNA"/>
</dbReference>
<dbReference type="PANTHER" id="PTHR31480">
    <property type="entry name" value="BIFUNCTIONAL LYCOPENE CYCLASE/PHYTOENE SYNTHASE"/>
    <property type="match status" value="1"/>
</dbReference>
<comment type="similarity">
    <text evidence="5">In the N-terminal section; belongs to the lycopene beta-cyclase family.</text>
</comment>
<dbReference type="InterPro" id="IPR008949">
    <property type="entry name" value="Isoprenoid_synthase_dom_sf"/>
</dbReference>
<dbReference type="SFLD" id="SFLDG01212">
    <property type="entry name" value="Phytoene_synthase_like"/>
    <property type="match status" value="1"/>
</dbReference>
<dbReference type="GO" id="GO:0016020">
    <property type="term" value="C:membrane"/>
    <property type="evidence" value="ECO:0007669"/>
    <property type="project" value="UniProtKB-SubCell"/>
</dbReference>
<evidence type="ECO:0000256" key="4">
    <source>
        <dbReference type="ARBA" id="ARBA00005172"/>
    </source>
</evidence>
<keyword evidence="11 19" id="KW-0812">Transmembrane</keyword>
<dbReference type="GeneID" id="63798598"/>
<dbReference type="PROSITE" id="PS01045">
    <property type="entry name" value="SQUALEN_PHYTOEN_SYN_2"/>
    <property type="match status" value="1"/>
</dbReference>
<keyword evidence="22" id="KW-1185">Reference proteome</keyword>
<organism evidence="21 22">
    <name type="scientific">Talaromyces amestolkiae</name>
    <dbReference type="NCBI Taxonomy" id="1196081"/>
    <lineage>
        <taxon>Eukaryota</taxon>
        <taxon>Fungi</taxon>
        <taxon>Dikarya</taxon>
        <taxon>Ascomycota</taxon>
        <taxon>Pezizomycotina</taxon>
        <taxon>Eurotiomycetes</taxon>
        <taxon>Eurotiomycetidae</taxon>
        <taxon>Eurotiales</taxon>
        <taxon>Trichocomaceae</taxon>
        <taxon>Talaromyces</taxon>
        <taxon>Talaromyces sect. Talaromyces</taxon>
    </lineage>
</organism>
<dbReference type="InterPro" id="IPR017825">
    <property type="entry name" value="Lycopene_cyclase_dom"/>
</dbReference>
<feature type="domain" description="Lycopene cyclase" evidence="20">
    <location>
        <begin position="140"/>
        <end position="229"/>
    </location>
</feature>
<dbReference type="InterPro" id="IPR002060">
    <property type="entry name" value="Squ/phyt_synthse"/>
</dbReference>
<feature type="transmembrane region" description="Helical" evidence="19">
    <location>
        <begin position="6"/>
        <end position="26"/>
    </location>
</feature>
<keyword evidence="16" id="KW-0511">Multifunctional enzyme</keyword>
<evidence type="ECO:0000256" key="13">
    <source>
        <dbReference type="ARBA" id="ARBA00022989"/>
    </source>
</evidence>
<evidence type="ECO:0000256" key="11">
    <source>
        <dbReference type="ARBA" id="ARBA00022692"/>
    </source>
</evidence>
<evidence type="ECO:0000256" key="14">
    <source>
        <dbReference type="ARBA" id="ARBA00023136"/>
    </source>
</evidence>
<comment type="catalytic activity">
    <reaction evidence="1">
        <text>2 (2E,6E,10E)-geranylgeranyl diphosphate = 15-cis-phytoene + 2 diphosphate</text>
        <dbReference type="Rhea" id="RHEA:34475"/>
        <dbReference type="ChEBI" id="CHEBI:27787"/>
        <dbReference type="ChEBI" id="CHEBI:33019"/>
        <dbReference type="ChEBI" id="CHEBI:58756"/>
        <dbReference type="EC" id="2.5.1.32"/>
    </reaction>
</comment>
<evidence type="ECO:0000256" key="2">
    <source>
        <dbReference type="ARBA" id="ARBA00004141"/>
    </source>
</evidence>
<evidence type="ECO:0000256" key="5">
    <source>
        <dbReference type="ARBA" id="ARBA00008247"/>
    </source>
</evidence>
<feature type="domain" description="Lycopene cyclase" evidence="20">
    <location>
        <begin position="17"/>
        <end position="96"/>
    </location>
</feature>
<dbReference type="GO" id="GO:0004311">
    <property type="term" value="F:geranylgeranyl diphosphate synthase activity"/>
    <property type="evidence" value="ECO:0007669"/>
    <property type="project" value="InterPro"/>
</dbReference>
<dbReference type="InterPro" id="IPR019845">
    <property type="entry name" value="Squalene/phytoene_synthase_CS"/>
</dbReference>
<dbReference type="RefSeq" id="XP_040737886.1">
    <property type="nucleotide sequence ID" value="XM_040882293.1"/>
</dbReference>
<evidence type="ECO:0000256" key="6">
    <source>
        <dbReference type="ARBA" id="ARBA00008406"/>
    </source>
</evidence>
<dbReference type="GO" id="GO:0016872">
    <property type="term" value="F:intramolecular lyase activity"/>
    <property type="evidence" value="ECO:0007669"/>
    <property type="project" value="InterPro"/>
</dbReference>
<dbReference type="GO" id="GO:0045436">
    <property type="term" value="F:lycopene beta cyclase activity"/>
    <property type="evidence" value="ECO:0007669"/>
    <property type="project" value="UniProtKB-ARBA"/>
</dbReference>
<evidence type="ECO:0000256" key="8">
    <source>
        <dbReference type="ARBA" id="ARBA00012396"/>
    </source>
</evidence>
<comment type="catalytic activity">
    <reaction evidence="18">
        <text>all-trans-lycopene = gamma-carotene</text>
        <dbReference type="Rhea" id="RHEA:32219"/>
        <dbReference type="ChEBI" id="CHEBI:15948"/>
        <dbReference type="ChEBI" id="CHEBI:27740"/>
        <dbReference type="EC" id="5.5.1.19"/>
    </reaction>
</comment>
<proteinExistence type="inferred from homology"/>
<feature type="transmembrane region" description="Helical" evidence="19">
    <location>
        <begin position="117"/>
        <end position="136"/>
    </location>
</feature>